<accession>A0ABR8NIW6</accession>
<reference evidence="1 2" key="1">
    <citation type="submission" date="2020-09" db="EMBL/GenBank/DDBJ databases">
        <title>novel species in genus Nocardioides.</title>
        <authorList>
            <person name="Zhang G."/>
        </authorList>
    </citation>
    <scope>NUCLEOTIDE SEQUENCE [LARGE SCALE GENOMIC DNA]</scope>
    <source>
        <strain evidence="1 2">KCTC 39551</strain>
    </source>
</reference>
<protein>
    <submittedName>
        <fullName evidence="1">NAD(P)/FAD-dependent oxidoreductase</fullName>
    </submittedName>
</protein>
<proteinExistence type="predicted"/>
<evidence type="ECO:0000313" key="2">
    <source>
        <dbReference type="Proteomes" id="UP000618818"/>
    </source>
</evidence>
<keyword evidence="2" id="KW-1185">Reference proteome</keyword>
<dbReference type="InterPro" id="IPR036188">
    <property type="entry name" value="FAD/NAD-bd_sf"/>
</dbReference>
<dbReference type="SUPFAM" id="SSF51905">
    <property type="entry name" value="FAD/NAD(P)-binding domain"/>
    <property type="match status" value="1"/>
</dbReference>
<gene>
    <name evidence="1" type="ORF">IEZ26_21115</name>
</gene>
<dbReference type="EMBL" id="JACXYZ010000004">
    <property type="protein sequence ID" value="MBD3927135.1"/>
    <property type="molecule type" value="Genomic_DNA"/>
</dbReference>
<name>A0ABR8NIW6_9ACTN</name>
<dbReference type="Gene3D" id="3.50.50.60">
    <property type="entry name" value="FAD/NAD(P)-binding domain"/>
    <property type="match status" value="1"/>
</dbReference>
<dbReference type="Proteomes" id="UP000618818">
    <property type="component" value="Unassembled WGS sequence"/>
</dbReference>
<organism evidence="1 2">
    <name type="scientific">Nocardioides cavernae</name>
    <dbReference type="NCBI Taxonomy" id="1921566"/>
    <lineage>
        <taxon>Bacteria</taxon>
        <taxon>Bacillati</taxon>
        <taxon>Actinomycetota</taxon>
        <taxon>Actinomycetes</taxon>
        <taxon>Propionibacteriales</taxon>
        <taxon>Nocardioidaceae</taxon>
        <taxon>Nocardioides</taxon>
    </lineage>
</organism>
<evidence type="ECO:0000313" key="1">
    <source>
        <dbReference type="EMBL" id="MBD3927135.1"/>
    </source>
</evidence>
<sequence length="346" mass="36552">MHDLVVAGGGPVGLAVALHAHRAGLSVVVREPRTGPIDKACGEGLMPGAVAELAALDVRPHGRELTGIRYLDGSADGPGATARFARGPGRGVRRTVLHDALADRVSAAGIAIDPRPVARVDDAGDHLLVDGEPARHLVAADGLHSPVRRLVGLDVPVAGRRRFGLRCHVQQAPWSSYVEVHWSPRAEAYVTPVDDDLVGVAVLGAAGSRFEDLIDDFPLLQQRLTGPRTRVMGAGPLRQRARSRSAGRVLLVGDAAGYVDALTGEGIALGLAQARVAVACIADGRTDRYDRLAGRLGLRHELLTHALLRATAHSAVRRRLVPAASRLPWLFDTAVNQLARPVGRPA</sequence>
<dbReference type="RefSeq" id="WP_191196969.1">
    <property type="nucleotide sequence ID" value="NZ_JACXYZ010000004.1"/>
</dbReference>
<comment type="caution">
    <text evidence="1">The sequence shown here is derived from an EMBL/GenBank/DDBJ whole genome shotgun (WGS) entry which is preliminary data.</text>
</comment>
<dbReference type="InterPro" id="IPR050407">
    <property type="entry name" value="Geranylgeranyl_reductase"/>
</dbReference>
<dbReference type="PRINTS" id="PR00420">
    <property type="entry name" value="RNGMNOXGNASE"/>
</dbReference>
<dbReference type="PANTHER" id="PTHR42685">
    <property type="entry name" value="GERANYLGERANYL DIPHOSPHATE REDUCTASE"/>
    <property type="match status" value="1"/>
</dbReference>
<dbReference type="PANTHER" id="PTHR42685:SF19">
    <property type="entry name" value="POSSIBLE OXIDOREDUCTASE"/>
    <property type="match status" value="1"/>
</dbReference>